<evidence type="ECO:0000259" key="1">
    <source>
        <dbReference type="Pfam" id="PF13470"/>
    </source>
</evidence>
<sequence length="138" mass="15478">MKTRIFLDTNIVIDIIGDRQPFCVPAANILDLAYSGNAELYATALTFANALYVLRKSLGTEDATRYLRQLNEIVRVAPATQHEVEQAFRSENPDFEDAIQYFAAVAVGADVIITRNSKHFKLSDIPVMDAARYCNDYI</sequence>
<keyword evidence="3" id="KW-1185">Reference proteome</keyword>
<feature type="domain" description="PIN" evidence="1">
    <location>
        <begin position="4"/>
        <end position="117"/>
    </location>
</feature>
<dbReference type="InterPro" id="IPR002716">
    <property type="entry name" value="PIN_dom"/>
</dbReference>
<dbReference type="Proteomes" id="UP000620874">
    <property type="component" value="Unassembled WGS sequence"/>
</dbReference>
<gene>
    <name evidence="2" type="ORF">H9625_04605</name>
</gene>
<dbReference type="Gene3D" id="3.40.50.1010">
    <property type="entry name" value="5'-nuclease"/>
    <property type="match status" value="1"/>
</dbReference>
<protein>
    <submittedName>
        <fullName evidence="2">PIN domain-containing protein</fullName>
    </submittedName>
</protein>
<proteinExistence type="predicted"/>
<organism evidence="2 3">
    <name type="scientific">Phocaeicola intestinalis</name>
    <dbReference type="NCBI Taxonomy" id="2762212"/>
    <lineage>
        <taxon>Bacteria</taxon>
        <taxon>Pseudomonadati</taxon>
        <taxon>Bacteroidota</taxon>
        <taxon>Bacteroidia</taxon>
        <taxon>Bacteroidales</taxon>
        <taxon>Bacteroidaceae</taxon>
        <taxon>Phocaeicola</taxon>
    </lineage>
</organism>
<evidence type="ECO:0000313" key="3">
    <source>
        <dbReference type="Proteomes" id="UP000620874"/>
    </source>
</evidence>
<dbReference type="EMBL" id="JACSPP010000009">
    <property type="protein sequence ID" value="MBD8039734.1"/>
    <property type="molecule type" value="Genomic_DNA"/>
</dbReference>
<name>A0ABR8Y6B0_9BACT</name>
<dbReference type="SUPFAM" id="SSF88723">
    <property type="entry name" value="PIN domain-like"/>
    <property type="match status" value="1"/>
</dbReference>
<dbReference type="InterPro" id="IPR029060">
    <property type="entry name" value="PIN-like_dom_sf"/>
</dbReference>
<reference evidence="2 3" key="1">
    <citation type="submission" date="2020-08" db="EMBL/GenBank/DDBJ databases">
        <title>A Genomic Blueprint of the Chicken Gut Microbiome.</title>
        <authorList>
            <person name="Gilroy R."/>
            <person name="Ravi A."/>
            <person name="Getino M."/>
            <person name="Pursley I."/>
            <person name="Horton D.L."/>
            <person name="Alikhan N.-F."/>
            <person name="Baker D."/>
            <person name="Gharbi K."/>
            <person name="Hall N."/>
            <person name="Watson M."/>
            <person name="Adriaenssens E.M."/>
            <person name="Foster-Nyarko E."/>
            <person name="Jarju S."/>
            <person name="Secka A."/>
            <person name="Antonio M."/>
            <person name="Oren A."/>
            <person name="Chaudhuri R."/>
            <person name="La Ragione R.M."/>
            <person name="Hildebrand F."/>
            <person name="Pallen M.J."/>
        </authorList>
    </citation>
    <scope>NUCLEOTIDE SEQUENCE [LARGE SCALE GENOMIC DNA]</scope>
    <source>
        <strain evidence="2 3">Sa1CVN1</strain>
    </source>
</reference>
<accession>A0ABR8Y6B0</accession>
<evidence type="ECO:0000313" key="2">
    <source>
        <dbReference type="EMBL" id="MBD8039734.1"/>
    </source>
</evidence>
<dbReference type="RefSeq" id="WP_087395931.1">
    <property type="nucleotide sequence ID" value="NZ_JACSPP010000009.1"/>
</dbReference>
<comment type="caution">
    <text evidence="2">The sequence shown here is derived from an EMBL/GenBank/DDBJ whole genome shotgun (WGS) entry which is preliminary data.</text>
</comment>
<dbReference type="Pfam" id="PF13470">
    <property type="entry name" value="PIN_3"/>
    <property type="match status" value="1"/>
</dbReference>